<feature type="transmembrane region" description="Helical" evidence="1">
    <location>
        <begin position="247"/>
        <end position="271"/>
    </location>
</feature>
<dbReference type="RefSeq" id="WP_310020613.1">
    <property type="nucleotide sequence ID" value="NZ_JAVDUM010000009.1"/>
</dbReference>
<feature type="transmembrane region" description="Helical" evidence="1">
    <location>
        <begin position="216"/>
        <end position="235"/>
    </location>
</feature>
<feature type="transmembrane region" description="Helical" evidence="1">
    <location>
        <begin position="181"/>
        <end position="204"/>
    </location>
</feature>
<reference evidence="2 3" key="1">
    <citation type="submission" date="2023-07" db="EMBL/GenBank/DDBJ databases">
        <title>Sorghum-associated microbial communities from plants grown in Nebraska, USA.</title>
        <authorList>
            <person name="Schachtman D."/>
        </authorList>
    </citation>
    <scope>NUCLEOTIDE SEQUENCE [LARGE SCALE GENOMIC DNA]</scope>
    <source>
        <strain evidence="2 3">2980</strain>
    </source>
</reference>
<evidence type="ECO:0000256" key="1">
    <source>
        <dbReference type="SAM" id="Phobius"/>
    </source>
</evidence>
<comment type="caution">
    <text evidence="2">The sequence shown here is derived from an EMBL/GenBank/DDBJ whole genome shotgun (WGS) entry which is preliminary data.</text>
</comment>
<feature type="transmembrane region" description="Helical" evidence="1">
    <location>
        <begin position="126"/>
        <end position="145"/>
    </location>
</feature>
<name>A0ABU1SDE2_9MICO</name>
<feature type="transmembrane region" description="Helical" evidence="1">
    <location>
        <begin position="79"/>
        <end position="97"/>
    </location>
</feature>
<keyword evidence="3" id="KW-1185">Reference proteome</keyword>
<evidence type="ECO:0000313" key="2">
    <source>
        <dbReference type="EMBL" id="MDR6867631.1"/>
    </source>
</evidence>
<keyword evidence="1" id="KW-0472">Membrane</keyword>
<gene>
    <name evidence="2" type="ORF">J2Y69_002235</name>
</gene>
<keyword evidence="1" id="KW-0812">Transmembrane</keyword>
<sequence>MMNDTRRPPRMVVVASVLLGLMAVAALAITAGAVYGTVTAEGMGTLAIPFLILVGLLTLVSGVGCALTIPRVLRGTHRGAATTFVSLALLPALYLAWSGGERLVDYFIAGGDESVYSYTVADLLTWALYTLPLIFGVVAIVLLWAPPSMRAFFAFERGLTSIPRGDTVNDSRRPPRMVKAAFVLLGLTAAAGLAITIVLVYTAITAIEMGTMLVPVYIFGGVLTLVGGVGCAAMIPRVRRGTGRGLSTMFVAFILLPAFYLAQVAVASLIYGGIAGLLGSLYGLPLVLGVVTIVLLWAPPSVRAFFARPSAG</sequence>
<keyword evidence="1" id="KW-1133">Transmembrane helix</keyword>
<proteinExistence type="predicted"/>
<accession>A0ABU1SDE2</accession>
<dbReference type="Proteomes" id="UP001259347">
    <property type="component" value="Unassembled WGS sequence"/>
</dbReference>
<feature type="transmembrane region" description="Helical" evidence="1">
    <location>
        <begin position="46"/>
        <end position="67"/>
    </location>
</feature>
<protein>
    <recommendedName>
        <fullName evidence="4">ABC transporter permease</fullName>
    </recommendedName>
</protein>
<evidence type="ECO:0000313" key="3">
    <source>
        <dbReference type="Proteomes" id="UP001259347"/>
    </source>
</evidence>
<organism evidence="2 3">
    <name type="scientific">Microbacterium resistens</name>
    <dbReference type="NCBI Taxonomy" id="156977"/>
    <lineage>
        <taxon>Bacteria</taxon>
        <taxon>Bacillati</taxon>
        <taxon>Actinomycetota</taxon>
        <taxon>Actinomycetes</taxon>
        <taxon>Micrococcales</taxon>
        <taxon>Microbacteriaceae</taxon>
        <taxon>Microbacterium</taxon>
    </lineage>
</organism>
<dbReference type="EMBL" id="JAVDUM010000009">
    <property type="protein sequence ID" value="MDR6867631.1"/>
    <property type="molecule type" value="Genomic_DNA"/>
</dbReference>
<feature type="transmembrane region" description="Helical" evidence="1">
    <location>
        <begin position="277"/>
        <end position="298"/>
    </location>
</feature>
<evidence type="ECO:0008006" key="4">
    <source>
        <dbReference type="Google" id="ProtNLM"/>
    </source>
</evidence>